<dbReference type="EMBL" id="BGPR01004970">
    <property type="protein sequence ID" value="GBN05464.1"/>
    <property type="molecule type" value="Genomic_DNA"/>
</dbReference>
<protein>
    <submittedName>
        <fullName evidence="1">Uncharacterized protein</fullName>
    </submittedName>
</protein>
<proteinExistence type="predicted"/>
<gene>
    <name evidence="1" type="ORF">AVEN_30735_1</name>
</gene>
<organism evidence="1 2">
    <name type="scientific">Araneus ventricosus</name>
    <name type="common">Orbweaver spider</name>
    <name type="synonym">Epeira ventricosa</name>
    <dbReference type="NCBI Taxonomy" id="182803"/>
    <lineage>
        <taxon>Eukaryota</taxon>
        <taxon>Metazoa</taxon>
        <taxon>Ecdysozoa</taxon>
        <taxon>Arthropoda</taxon>
        <taxon>Chelicerata</taxon>
        <taxon>Arachnida</taxon>
        <taxon>Araneae</taxon>
        <taxon>Araneomorphae</taxon>
        <taxon>Entelegynae</taxon>
        <taxon>Araneoidea</taxon>
        <taxon>Araneidae</taxon>
        <taxon>Araneus</taxon>
    </lineage>
</organism>
<sequence length="125" mass="13601">MCVSSDAGTFSDFVNDRNRFCFCCRGLLSMSPASWSLPQRLGLQSVLAVQGIQAISPQVSDGATLRPQLAQLRQPRKSTMFLDLPKDVTSLLCVPFLNGQSQTNVTPAASLPSDSRVRLTRVEAK</sequence>
<dbReference type="AlphaFoldDB" id="A0A4Y2KSE0"/>
<reference evidence="1 2" key="1">
    <citation type="journal article" date="2019" name="Sci. Rep.">
        <title>Orb-weaving spider Araneus ventricosus genome elucidates the spidroin gene catalogue.</title>
        <authorList>
            <person name="Kono N."/>
            <person name="Nakamura H."/>
            <person name="Ohtoshi R."/>
            <person name="Moran D.A.P."/>
            <person name="Shinohara A."/>
            <person name="Yoshida Y."/>
            <person name="Fujiwara M."/>
            <person name="Mori M."/>
            <person name="Tomita M."/>
            <person name="Arakawa K."/>
        </authorList>
    </citation>
    <scope>NUCLEOTIDE SEQUENCE [LARGE SCALE GENOMIC DNA]</scope>
</reference>
<comment type="caution">
    <text evidence="1">The sequence shown here is derived from an EMBL/GenBank/DDBJ whole genome shotgun (WGS) entry which is preliminary data.</text>
</comment>
<dbReference type="Proteomes" id="UP000499080">
    <property type="component" value="Unassembled WGS sequence"/>
</dbReference>
<accession>A0A4Y2KSE0</accession>
<name>A0A4Y2KSE0_ARAVE</name>
<evidence type="ECO:0000313" key="2">
    <source>
        <dbReference type="Proteomes" id="UP000499080"/>
    </source>
</evidence>
<keyword evidence="2" id="KW-1185">Reference proteome</keyword>
<evidence type="ECO:0000313" key="1">
    <source>
        <dbReference type="EMBL" id="GBN05464.1"/>
    </source>
</evidence>